<protein>
    <submittedName>
        <fullName evidence="9">Molybdenum cofactor biosynthesis protein A</fullName>
    </submittedName>
</protein>
<dbReference type="Pfam" id="PF06463">
    <property type="entry name" value="Mob_synth_C"/>
    <property type="match status" value="1"/>
</dbReference>
<proteinExistence type="predicted"/>
<sequence>MSVETIANIVKASKRFGVNKVKFSGGEPLMRNDFENILRALPELKDISATTNGTFLAQRANDLAGSGLNRINISLPSLQAEKYRKITGGDVRIVLKGIDAAVDSGLVPVKLNMVLMKGLNDTGIPEMMDFIQKYDGKVILQLIELMNFQKTAQYQVNINEVEKFLEKRATDIEERSMHRRRKYHIDGIEVELVRPIDNSHFCANCNRLRVTSDGKLKPCLLRNDNLVDVNNKEPEKIAELMEFAMEKREPFYKEG</sequence>
<dbReference type="Proteomes" id="UP000050360">
    <property type="component" value="Unassembled WGS sequence"/>
</dbReference>
<dbReference type="PANTHER" id="PTHR22960:SF0">
    <property type="entry name" value="MOLYBDENUM COFACTOR BIOSYNTHESIS PROTEIN 1"/>
    <property type="match status" value="1"/>
</dbReference>
<dbReference type="CDD" id="cd21117">
    <property type="entry name" value="Twitch_MoaA"/>
    <property type="match status" value="1"/>
</dbReference>
<evidence type="ECO:0000256" key="7">
    <source>
        <dbReference type="ARBA" id="ARBA00023150"/>
    </source>
</evidence>
<dbReference type="InterPro" id="IPR013785">
    <property type="entry name" value="Aldolase_TIM"/>
</dbReference>
<dbReference type="PANTHER" id="PTHR22960">
    <property type="entry name" value="MOLYBDOPTERIN COFACTOR SYNTHESIS PROTEIN A"/>
    <property type="match status" value="1"/>
</dbReference>
<dbReference type="EMBL" id="LKCM01000121">
    <property type="protein sequence ID" value="KPQ43892.1"/>
    <property type="molecule type" value="Genomic_DNA"/>
</dbReference>
<accession>A0A0P7ZJB8</accession>
<keyword evidence="3" id="KW-0547">Nucleotide-binding</keyword>
<dbReference type="CDD" id="cd01335">
    <property type="entry name" value="Radical_SAM"/>
    <property type="match status" value="1"/>
</dbReference>
<keyword evidence="1" id="KW-0949">S-adenosyl-L-methionine</keyword>
<evidence type="ECO:0000313" key="9">
    <source>
        <dbReference type="EMBL" id="KPQ43892.1"/>
    </source>
</evidence>
<evidence type="ECO:0000313" key="10">
    <source>
        <dbReference type="Proteomes" id="UP000050360"/>
    </source>
</evidence>
<dbReference type="Pfam" id="PF04055">
    <property type="entry name" value="Radical_SAM"/>
    <property type="match status" value="1"/>
</dbReference>
<dbReference type="InterPro" id="IPR010505">
    <property type="entry name" value="MoaA_twitch"/>
</dbReference>
<dbReference type="SUPFAM" id="SSF102114">
    <property type="entry name" value="Radical SAM enzymes"/>
    <property type="match status" value="1"/>
</dbReference>
<dbReference type="InterPro" id="IPR007197">
    <property type="entry name" value="rSAM"/>
</dbReference>
<dbReference type="GO" id="GO:0005525">
    <property type="term" value="F:GTP binding"/>
    <property type="evidence" value="ECO:0007669"/>
    <property type="project" value="UniProtKB-KW"/>
</dbReference>
<dbReference type="NCBIfam" id="NF001199">
    <property type="entry name" value="PRK00164.2-1"/>
    <property type="match status" value="1"/>
</dbReference>
<keyword evidence="6" id="KW-0342">GTP-binding</keyword>
<evidence type="ECO:0000256" key="3">
    <source>
        <dbReference type="ARBA" id="ARBA00022741"/>
    </source>
</evidence>
<evidence type="ECO:0000256" key="4">
    <source>
        <dbReference type="ARBA" id="ARBA00023004"/>
    </source>
</evidence>
<name>A0A0P7ZJB8_9EURY</name>
<dbReference type="InterPro" id="IPR058240">
    <property type="entry name" value="rSAM_sf"/>
</dbReference>
<dbReference type="Gene3D" id="3.20.20.70">
    <property type="entry name" value="Aldolase class I"/>
    <property type="match status" value="1"/>
</dbReference>
<dbReference type="PATRIC" id="fig|1719120.3.peg.1672"/>
<evidence type="ECO:0000256" key="5">
    <source>
        <dbReference type="ARBA" id="ARBA00023014"/>
    </source>
</evidence>
<keyword evidence="2" id="KW-0479">Metal-binding</keyword>
<dbReference type="PROSITE" id="PS51918">
    <property type="entry name" value="RADICAL_SAM"/>
    <property type="match status" value="1"/>
</dbReference>
<evidence type="ECO:0000256" key="6">
    <source>
        <dbReference type="ARBA" id="ARBA00023134"/>
    </source>
</evidence>
<gene>
    <name evidence="9" type="primary">moaA_2</name>
    <name evidence="9" type="ORF">MPEBLZ_01539</name>
</gene>
<dbReference type="GO" id="GO:0061799">
    <property type="term" value="F:cyclic pyranopterin monophosphate synthase activity"/>
    <property type="evidence" value="ECO:0007669"/>
    <property type="project" value="TreeGrafter"/>
</dbReference>
<feature type="domain" description="Radical SAM core" evidence="8">
    <location>
        <begin position="1"/>
        <end position="186"/>
    </location>
</feature>
<dbReference type="GO" id="GO:0006777">
    <property type="term" value="P:Mo-molybdopterin cofactor biosynthetic process"/>
    <property type="evidence" value="ECO:0007669"/>
    <property type="project" value="UniProtKB-KW"/>
</dbReference>
<reference evidence="9 10" key="1">
    <citation type="submission" date="2015-09" db="EMBL/GenBank/DDBJ databases">
        <title>A metagenomics-based metabolic model of nitrate-dependent anaerobic oxidation of methane by Methanoperedens-like archaea.</title>
        <authorList>
            <person name="Arshad A."/>
            <person name="Speth D.R."/>
            <person name="De Graaf R.M."/>
            <person name="Op Den Camp H.J."/>
            <person name="Jetten M.S."/>
            <person name="Welte C.U."/>
        </authorList>
    </citation>
    <scope>NUCLEOTIDE SEQUENCE [LARGE SCALE GENOMIC DNA]</scope>
</reference>
<keyword evidence="4" id="KW-0408">Iron</keyword>
<dbReference type="InterPro" id="IPR050105">
    <property type="entry name" value="MoCo_biosynth_MoaA/MoaC"/>
</dbReference>
<evidence type="ECO:0000256" key="2">
    <source>
        <dbReference type="ARBA" id="ARBA00022723"/>
    </source>
</evidence>
<evidence type="ECO:0000259" key="8">
    <source>
        <dbReference type="PROSITE" id="PS51918"/>
    </source>
</evidence>
<comment type="caution">
    <text evidence="9">The sequence shown here is derived from an EMBL/GenBank/DDBJ whole genome shotgun (WGS) entry which is preliminary data.</text>
</comment>
<dbReference type="GO" id="GO:0061798">
    <property type="term" value="F:GTP 3',8'-cyclase activity"/>
    <property type="evidence" value="ECO:0007669"/>
    <property type="project" value="TreeGrafter"/>
</dbReference>
<dbReference type="GO" id="GO:0046872">
    <property type="term" value="F:metal ion binding"/>
    <property type="evidence" value="ECO:0007669"/>
    <property type="project" value="UniProtKB-KW"/>
</dbReference>
<keyword evidence="7" id="KW-0501">Molybdenum cofactor biosynthesis</keyword>
<keyword evidence="5" id="KW-0411">Iron-sulfur</keyword>
<organism evidence="9 10">
    <name type="scientific">Candidatus Methanoperedens nitratireducens</name>
    <dbReference type="NCBI Taxonomy" id="1392998"/>
    <lineage>
        <taxon>Archaea</taxon>
        <taxon>Methanobacteriati</taxon>
        <taxon>Methanobacteriota</taxon>
        <taxon>Stenosarchaea group</taxon>
        <taxon>Methanomicrobia</taxon>
        <taxon>Methanosarcinales</taxon>
        <taxon>ANME-2 cluster</taxon>
        <taxon>Candidatus Methanoperedentaceae</taxon>
        <taxon>Candidatus Methanoperedens</taxon>
    </lineage>
</organism>
<evidence type="ECO:0000256" key="1">
    <source>
        <dbReference type="ARBA" id="ARBA00022691"/>
    </source>
</evidence>
<dbReference type="GO" id="GO:0051539">
    <property type="term" value="F:4 iron, 4 sulfur cluster binding"/>
    <property type="evidence" value="ECO:0007669"/>
    <property type="project" value="UniProtKB-KW"/>
</dbReference>
<dbReference type="AlphaFoldDB" id="A0A0P7ZJB8"/>